<keyword evidence="1" id="KW-0812">Transmembrane</keyword>
<dbReference type="EMBL" id="JAHUZE010000004">
    <property type="protein sequence ID" value="MBV7380737.1"/>
    <property type="molecule type" value="Genomic_DNA"/>
</dbReference>
<dbReference type="RefSeq" id="WP_218393924.1">
    <property type="nucleotide sequence ID" value="NZ_JAHUZE010000004.1"/>
</dbReference>
<keyword evidence="1" id="KW-1133">Transmembrane helix</keyword>
<evidence type="ECO:0000256" key="1">
    <source>
        <dbReference type="SAM" id="Phobius"/>
    </source>
</evidence>
<feature type="transmembrane region" description="Helical" evidence="1">
    <location>
        <begin position="80"/>
        <end position="103"/>
    </location>
</feature>
<name>A0ABS6T641_9RHOB</name>
<evidence type="ECO:0000313" key="3">
    <source>
        <dbReference type="Proteomes" id="UP000756530"/>
    </source>
</evidence>
<feature type="transmembrane region" description="Helical" evidence="1">
    <location>
        <begin position="6"/>
        <end position="25"/>
    </location>
</feature>
<evidence type="ECO:0000313" key="2">
    <source>
        <dbReference type="EMBL" id="MBV7380737.1"/>
    </source>
</evidence>
<proteinExistence type="predicted"/>
<keyword evidence="1" id="KW-0472">Membrane</keyword>
<protein>
    <submittedName>
        <fullName evidence="2">Uncharacterized protein</fullName>
    </submittedName>
</protein>
<organism evidence="2 3">
    <name type="scientific">Maritimibacter dapengensis</name>
    <dbReference type="NCBI Taxonomy" id="2836868"/>
    <lineage>
        <taxon>Bacteria</taxon>
        <taxon>Pseudomonadati</taxon>
        <taxon>Pseudomonadota</taxon>
        <taxon>Alphaproteobacteria</taxon>
        <taxon>Rhodobacterales</taxon>
        <taxon>Roseobacteraceae</taxon>
        <taxon>Maritimibacter</taxon>
    </lineage>
</organism>
<reference evidence="2 3" key="1">
    <citation type="submission" date="2021-05" db="EMBL/GenBank/DDBJ databases">
        <title>Culturable bacteria isolated from Daya Bay.</title>
        <authorList>
            <person name="Zheng W."/>
            <person name="Yu S."/>
            <person name="Huang Y."/>
        </authorList>
    </citation>
    <scope>NUCLEOTIDE SEQUENCE [LARGE SCALE GENOMIC DNA]</scope>
    <source>
        <strain evidence="2 3">DP4N28-5</strain>
    </source>
</reference>
<sequence>MSDCSDLFFVAGLMVVGAGIAAWIVGRFLGRMREPNVWVILGAIVVSLAVLQIGARLAVIVKGRVEAAGLDPLTVCDGNLGVMSWVATLLVIVAYVGAFFLSWRRERGVS</sequence>
<gene>
    <name evidence="2" type="ORF">KJP28_17565</name>
</gene>
<accession>A0ABS6T641</accession>
<dbReference type="Proteomes" id="UP000756530">
    <property type="component" value="Unassembled WGS sequence"/>
</dbReference>
<comment type="caution">
    <text evidence="2">The sequence shown here is derived from an EMBL/GenBank/DDBJ whole genome shotgun (WGS) entry which is preliminary data.</text>
</comment>
<feature type="transmembrane region" description="Helical" evidence="1">
    <location>
        <begin position="37"/>
        <end position="60"/>
    </location>
</feature>
<keyword evidence="3" id="KW-1185">Reference proteome</keyword>